<reference evidence="4" key="2">
    <citation type="journal article" date="2012" name="Nat. Genet.">
        <title>Lifestyle transitions in plant pathogenic Colletotrichum fungi deciphered by genome and transcriptome analyses.</title>
        <authorList>
            <person name="O'Connell R.J."/>
            <person name="Thon M.R."/>
            <person name="Hacquard S."/>
            <person name="Amyotte S.G."/>
            <person name="Kleemann J."/>
            <person name="Torres M.F."/>
            <person name="Damm U."/>
            <person name="Buiate E.A."/>
            <person name="Epstein L."/>
            <person name="Alkan N."/>
            <person name="Altmueller J."/>
            <person name="Alvarado-Balderrama L."/>
            <person name="Bauser C.A."/>
            <person name="Becker C."/>
            <person name="Birren B.W."/>
            <person name="Chen Z."/>
            <person name="Choi J."/>
            <person name="Crouch J.A."/>
            <person name="Duvick J.P."/>
            <person name="Farman M.A."/>
            <person name="Gan P."/>
            <person name="Heiman D."/>
            <person name="Henrissat B."/>
            <person name="Howard R.J."/>
            <person name="Kabbage M."/>
            <person name="Koch C."/>
            <person name="Kracher B."/>
            <person name="Kubo Y."/>
            <person name="Law A.D."/>
            <person name="Lebrun M.-H."/>
            <person name="Lee Y.-H."/>
            <person name="Miyara I."/>
            <person name="Moore N."/>
            <person name="Neumann U."/>
            <person name="Nordstroem K."/>
            <person name="Panaccione D.G."/>
            <person name="Panstruga R."/>
            <person name="Place M."/>
            <person name="Proctor R.H."/>
            <person name="Prusky D."/>
            <person name="Rech G."/>
            <person name="Reinhardt R."/>
            <person name="Rollins J.A."/>
            <person name="Rounsley S."/>
            <person name="Schardl C.L."/>
            <person name="Schwartz D.C."/>
            <person name="Shenoy N."/>
            <person name="Shirasu K."/>
            <person name="Sikhakolli U.R."/>
            <person name="Stueber K."/>
            <person name="Sukno S.A."/>
            <person name="Sweigard J.A."/>
            <person name="Takano Y."/>
            <person name="Takahara H."/>
            <person name="Trail F."/>
            <person name="van der Does H.C."/>
            <person name="Voll L.M."/>
            <person name="Will I."/>
            <person name="Young S."/>
            <person name="Zeng Q."/>
            <person name="Zhang J."/>
            <person name="Zhou S."/>
            <person name="Dickman M.B."/>
            <person name="Schulze-Lefert P."/>
            <person name="Ver Loren van Themaat E."/>
            <person name="Ma L.-J."/>
            <person name="Vaillancourt L.J."/>
        </authorList>
    </citation>
    <scope>NUCLEOTIDE SEQUENCE [LARGE SCALE GENOMIC DNA]</scope>
    <source>
        <strain evidence="4">IMI 349063</strain>
    </source>
</reference>
<sequence>PSDFVQHPPQHTPPPPIPPYCATYQISSPPSPPHSPSSSTTNLRCNYVVRYARILGYHQNDRQHTTHPNSNRWPLDSPPSLRILVQLYIRFLDARLQRYTCFFFLRPPSN</sequence>
<feature type="compositionally biased region" description="Pro residues" evidence="1">
    <location>
        <begin position="10"/>
        <end position="19"/>
    </location>
</feature>
<dbReference type="EMBL" id="CACQ02003192">
    <property type="protein sequence ID" value="CCF38861.1"/>
    <property type="molecule type" value="Genomic_DNA"/>
</dbReference>
<evidence type="ECO:0000313" key="3">
    <source>
        <dbReference type="EMBL" id="CCF38861.1"/>
    </source>
</evidence>
<evidence type="ECO:0000313" key="2">
    <source>
        <dbReference type="EMBL" id="CCF37670.1"/>
    </source>
</evidence>
<feature type="non-terminal residue" evidence="3">
    <location>
        <position position="110"/>
    </location>
</feature>
<evidence type="ECO:0000313" key="4">
    <source>
        <dbReference type="Proteomes" id="UP000007174"/>
    </source>
</evidence>
<dbReference type="HOGENOM" id="CLU_2176959_0_0_1"/>
<dbReference type="Proteomes" id="UP000007174">
    <property type="component" value="Unassembled WGS sequence"/>
</dbReference>
<accession>H1VF58</accession>
<evidence type="ECO:0000256" key="1">
    <source>
        <dbReference type="SAM" id="MobiDB-lite"/>
    </source>
</evidence>
<name>H1VF58_COLHI</name>
<organism evidence="3 4">
    <name type="scientific">Colletotrichum higginsianum (strain IMI 349063)</name>
    <name type="common">Crucifer anthracnose fungus</name>
    <dbReference type="NCBI Taxonomy" id="759273"/>
    <lineage>
        <taxon>Eukaryota</taxon>
        <taxon>Fungi</taxon>
        <taxon>Dikarya</taxon>
        <taxon>Ascomycota</taxon>
        <taxon>Pezizomycotina</taxon>
        <taxon>Sordariomycetes</taxon>
        <taxon>Hypocreomycetidae</taxon>
        <taxon>Glomerellales</taxon>
        <taxon>Glomerellaceae</taxon>
        <taxon>Colletotrichum</taxon>
        <taxon>Colletotrichum destructivum species complex</taxon>
    </lineage>
</organism>
<protein>
    <submittedName>
        <fullName evidence="3">Uncharacterized protein</fullName>
    </submittedName>
</protein>
<proteinExistence type="predicted"/>
<dbReference type="AlphaFoldDB" id="H1VF58"/>
<reference evidence="3" key="1">
    <citation type="submission" date="2011-12" db="EMBL/GenBank/DDBJ databases">
        <title>The genome sequence of Colletotrichum higginsianum IMI 34906.</title>
        <authorList>
            <person name="Ma L.-J."/>
            <person name="O'Connell R."/>
            <person name="van Themaat E.V.L."/>
            <person name="Stueber K."/>
            <person name="Young S.K."/>
            <person name="Zeng Q."/>
            <person name="Gargeya S."/>
            <person name="Fitzgerald M."/>
            <person name="Haas B."/>
            <person name="Abouelleil A."/>
            <person name="Alvarado L."/>
            <person name="Arachchi H.M."/>
            <person name="Berlin A."/>
            <person name="Chapman S.B."/>
            <person name="Gearin G."/>
            <person name="Goldberg J."/>
            <person name="Griggs A."/>
            <person name="Gujja S."/>
            <person name="Hansen M."/>
            <person name="Heiman D."/>
            <person name="Howarth C."/>
            <person name="Larimer J."/>
            <person name="Lui A."/>
            <person name="MacDonald P.J.P."/>
            <person name="McCowen C."/>
            <person name="Montmayeur A."/>
            <person name="Murphy C."/>
            <person name="Neiman D."/>
            <person name="Pearson M."/>
            <person name="Priest M."/>
            <person name="Roberts A."/>
            <person name="Saif S."/>
            <person name="Shea T."/>
            <person name="Sisk P."/>
            <person name="Stolte C."/>
            <person name="Sykes S."/>
            <person name="Wortman J."/>
            <person name="Nusbaum C."/>
            <person name="Birren B."/>
        </authorList>
    </citation>
    <scope>NUCLEOTIDE SEQUENCE [LARGE SCALE GENOMIC DNA]</scope>
    <source>
        <strain evidence="3">IMI 349063</strain>
    </source>
</reference>
<feature type="region of interest" description="Disordered" evidence="1">
    <location>
        <begin position="1"/>
        <end position="40"/>
    </location>
</feature>
<gene>
    <name evidence="2" type="ORF">CH063_08947</name>
    <name evidence="3" type="ORF">CH063_09850</name>
</gene>
<dbReference type="EMBL" id="CACQ02002571">
    <property type="protein sequence ID" value="CCF37670.1"/>
    <property type="molecule type" value="Genomic_DNA"/>
</dbReference>